<keyword evidence="7" id="KW-0406">Ion transport</keyword>
<evidence type="ECO:0000256" key="1">
    <source>
        <dbReference type="ARBA" id="ARBA00004651"/>
    </source>
</evidence>
<keyword evidence="11" id="KW-1071">Ligand-gated ion channel</keyword>
<comment type="caution">
    <text evidence="15">The sequence shown here is derived from an EMBL/GenBank/DDBJ whole genome shotgun (WGS) entry which is preliminary data.</text>
</comment>
<evidence type="ECO:0000313" key="16">
    <source>
        <dbReference type="Proteomes" id="UP000827092"/>
    </source>
</evidence>
<evidence type="ECO:0000256" key="5">
    <source>
        <dbReference type="ARBA" id="ARBA00022692"/>
    </source>
</evidence>
<keyword evidence="12" id="KW-0407">Ion channel</keyword>
<evidence type="ECO:0000256" key="13">
    <source>
        <dbReference type="SAM" id="Phobius"/>
    </source>
</evidence>
<keyword evidence="4" id="KW-1003">Cell membrane</keyword>
<evidence type="ECO:0000313" key="15">
    <source>
        <dbReference type="EMBL" id="KAG8179388.1"/>
    </source>
</evidence>
<dbReference type="GO" id="GO:0015276">
    <property type="term" value="F:ligand-gated monoatomic ion channel activity"/>
    <property type="evidence" value="ECO:0007669"/>
    <property type="project" value="InterPro"/>
</dbReference>
<dbReference type="InterPro" id="IPR052192">
    <property type="entry name" value="Insect_Ionotropic_Sensory_Rcpt"/>
</dbReference>
<evidence type="ECO:0000256" key="8">
    <source>
        <dbReference type="ARBA" id="ARBA00023136"/>
    </source>
</evidence>
<dbReference type="AlphaFoldDB" id="A0AAV6U663"/>
<feature type="transmembrane region" description="Helical" evidence="13">
    <location>
        <begin position="381"/>
        <end position="402"/>
    </location>
</feature>
<dbReference type="InterPro" id="IPR019594">
    <property type="entry name" value="Glu/Gly-bd"/>
</dbReference>
<keyword evidence="9" id="KW-0675">Receptor</keyword>
<dbReference type="PANTHER" id="PTHR42643:SF24">
    <property type="entry name" value="IONOTROPIC RECEPTOR 60A"/>
    <property type="match status" value="1"/>
</dbReference>
<reference evidence="15 16" key="1">
    <citation type="journal article" date="2022" name="Nat. Ecol. Evol.">
        <title>A masculinizing supergene underlies an exaggerated male reproductive morph in a spider.</title>
        <authorList>
            <person name="Hendrickx F."/>
            <person name="De Corte Z."/>
            <person name="Sonet G."/>
            <person name="Van Belleghem S.M."/>
            <person name="Kostlbacher S."/>
            <person name="Vangestel C."/>
        </authorList>
    </citation>
    <scope>NUCLEOTIDE SEQUENCE [LARGE SCALE GENOMIC DNA]</scope>
    <source>
        <strain evidence="15">W744_W776</strain>
    </source>
</reference>
<evidence type="ECO:0000256" key="11">
    <source>
        <dbReference type="ARBA" id="ARBA00023286"/>
    </source>
</evidence>
<name>A0AAV6U663_9ARAC</name>
<dbReference type="Pfam" id="PF10613">
    <property type="entry name" value="Lig_chan-Glu_bd"/>
    <property type="match status" value="1"/>
</dbReference>
<evidence type="ECO:0000256" key="6">
    <source>
        <dbReference type="ARBA" id="ARBA00022989"/>
    </source>
</evidence>
<dbReference type="SUPFAM" id="SSF53850">
    <property type="entry name" value="Periplasmic binding protein-like II"/>
    <property type="match status" value="1"/>
</dbReference>
<dbReference type="PANTHER" id="PTHR42643">
    <property type="entry name" value="IONOTROPIC RECEPTOR 20A-RELATED"/>
    <property type="match status" value="1"/>
</dbReference>
<dbReference type="GO" id="GO:0005886">
    <property type="term" value="C:plasma membrane"/>
    <property type="evidence" value="ECO:0007669"/>
    <property type="project" value="UniProtKB-SubCell"/>
</dbReference>
<evidence type="ECO:0000256" key="12">
    <source>
        <dbReference type="ARBA" id="ARBA00023303"/>
    </source>
</evidence>
<accession>A0AAV6U663</accession>
<protein>
    <recommendedName>
        <fullName evidence="14">Ionotropic glutamate receptor L-glutamate and glycine-binding domain-containing protein</fullName>
    </recommendedName>
</protein>
<keyword evidence="3" id="KW-0813">Transport</keyword>
<dbReference type="Proteomes" id="UP000827092">
    <property type="component" value="Unassembled WGS sequence"/>
</dbReference>
<evidence type="ECO:0000256" key="7">
    <source>
        <dbReference type="ARBA" id="ARBA00023065"/>
    </source>
</evidence>
<dbReference type="Gene3D" id="1.10.287.70">
    <property type="match status" value="1"/>
</dbReference>
<evidence type="ECO:0000259" key="14">
    <source>
        <dbReference type="SMART" id="SM00918"/>
    </source>
</evidence>
<keyword evidence="6 13" id="KW-1133">Transmembrane helix</keyword>
<dbReference type="Gene3D" id="3.40.190.10">
    <property type="entry name" value="Periplasmic binding protein-like II"/>
    <property type="match status" value="1"/>
</dbReference>
<gene>
    <name evidence="15" type="ORF">JTE90_003644</name>
</gene>
<organism evidence="15 16">
    <name type="scientific">Oedothorax gibbosus</name>
    <dbReference type="NCBI Taxonomy" id="931172"/>
    <lineage>
        <taxon>Eukaryota</taxon>
        <taxon>Metazoa</taxon>
        <taxon>Ecdysozoa</taxon>
        <taxon>Arthropoda</taxon>
        <taxon>Chelicerata</taxon>
        <taxon>Arachnida</taxon>
        <taxon>Araneae</taxon>
        <taxon>Araneomorphae</taxon>
        <taxon>Entelegynae</taxon>
        <taxon>Araneoidea</taxon>
        <taxon>Linyphiidae</taxon>
        <taxon>Erigoninae</taxon>
        <taxon>Oedothorax</taxon>
    </lineage>
</organism>
<evidence type="ECO:0000256" key="2">
    <source>
        <dbReference type="ARBA" id="ARBA00008685"/>
    </source>
</evidence>
<dbReference type="GO" id="GO:0050906">
    <property type="term" value="P:detection of stimulus involved in sensory perception"/>
    <property type="evidence" value="ECO:0007669"/>
    <property type="project" value="UniProtKB-ARBA"/>
</dbReference>
<dbReference type="SMART" id="SM00918">
    <property type="entry name" value="Lig_chan-Glu_bd"/>
    <property type="match status" value="1"/>
</dbReference>
<keyword evidence="10" id="KW-0325">Glycoprotein</keyword>
<evidence type="ECO:0000256" key="4">
    <source>
        <dbReference type="ARBA" id="ARBA00022475"/>
    </source>
</evidence>
<comment type="subcellular location">
    <subcellularLocation>
        <location evidence="1">Cell membrane</location>
        <topology evidence="1">Multi-pass membrane protein</topology>
    </subcellularLocation>
</comment>
<dbReference type="EMBL" id="JAFNEN010000629">
    <property type="protein sequence ID" value="KAG8179388.1"/>
    <property type="molecule type" value="Genomic_DNA"/>
</dbReference>
<keyword evidence="8 13" id="KW-0472">Membrane</keyword>
<evidence type="ECO:0000256" key="3">
    <source>
        <dbReference type="ARBA" id="ARBA00022448"/>
    </source>
</evidence>
<evidence type="ECO:0000256" key="9">
    <source>
        <dbReference type="ARBA" id="ARBA00023170"/>
    </source>
</evidence>
<keyword evidence="5 13" id="KW-0812">Transmembrane</keyword>
<dbReference type="Pfam" id="PF00060">
    <property type="entry name" value="Lig_chan"/>
    <property type="match status" value="1"/>
</dbReference>
<feature type="domain" description="Ionotropic glutamate receptor L-glutamate and glycine-binding" evidence="14">
    <location>
        <begin position="17"/>
        <end position="80"/>
    </location>
</feature>
<comment type="similarity">
    <text evidence="2">Belongs to the glutamate-gated ion channel (TC 1.A.10.1) family.</text>
</comment>
<keyword evidence="16" id="KW-1185">Reference proteome</keyword>
<dbReference type="InterPro" id="IPR001320">
    <property type="entry name" value="Iontro_rcpt_C"/>
</dbReference>
<proteinExistence type="inferred from homology"/>
<evidence type="ECO:0000256" key="10">
    <source>
        <dbReference type="ARBA" id="ARBA00023180"/>
    </source>
</evidence>
<sequence length="425" mass="47709">MQDQNLPKLVVAVITMKYMMELKTNNQSRLELANSGEARYLKELISALGFDYEVRQPKDGEYGRLMKNGTWTGLFGMIQRNEVDLVCAGLMMTEARATVADYTTPYSASPLTFAIGKAGEKTPTMDAFLDPFQNEVWLGCLGTMFAVACIVRLEGRHSFLRILFELGGSVLRQRIAIIDGNSMKLILILWSAYALLLSSAYSTKLLSFMTIPDLGKNVETFEQLAKAVKAGTHKSYAHKGSITASYMIATETEHLQYLGNTIESNDWYYNTEGIGKHKTVDYFSAEITYADELRFFYSGLDSQAFISRDTFADVFIAIAMRKGFCCKKKLNKIISRFSTAGIYDKCVDDASFLYHLDYLKTSKPQKDEKKQLSFDGVKGSLVLLLLGHVASIIVLLGEIFVFKYRVRTRIDAHKTSKLVPVLFTG</sequence>